<gene>
    <name evidence="4" type="ORF">AMELA_G00238560</name>
</gene>
<dbReference type="InterPro" id="IPR036048">
    <property type="entry name" value="Interleukin_8-like_sf"/>
</dbReference>
<reference evidence="4 5" key="1">
    <citation type="submission" date="2020-02" db="EMBL/GenBank/DDBJ databases">
        <title>A chromosome-scale genome assembly of the black bullhead catfish (Ameiurus melas).</title>
        <authorList>
            <person name="Wen M."/>
            <person name="Zham M."/>
            <person name="Cabau C."/>
            <person name="Klopp C."/>
            <person name="Donnadieu C."/>
            <person name="Roques C."/>
            <person name="Bouchez O."/>
            <person name="Lampietro C."/>
            <person name="Jouanno E."/>
            <person name="Herpin A."/>
            <person name="Louis A."/>
            <person name="Berthelot C."/>
            <person name="Parey E."/>
            <person name="Roest-Crollius H."/>
            <person name="Braasch I."/>
            <person name="Postlethwait J."/>
            <person name="Robinson-Rechavi M."/>
            <person name="Echchiki A."/>
            <person name="Begum T."/>
            <person name="Montfort J."/>
            <person name="Schartl M."/>
            <person name="Bobe J."/>
            <person name="Guiguen Y."/>
        </authorList>
    </citation>
    <scope>NUCLEOTIDE SEQUENCE [LARGE SCALE GENOMIC DNA]</scope>
    <source>
        <strain evidence="4">M_S1</strain>
        <tissue evidence="4">Blood</tissue>
    </source>
</reference>
<keyword evidence="2" id="KW-0202">Cytokine</keyword>
<dbReference type="GO" id="GO:0006952">
    <property type="term" value="P:defense response"/>
    <property type="evidence" value="ECO:0007669"/>
    <property type="project" value="InterPro"/>
</dbReference>
<dbReference type="PRINTS" id="PR00437">
    <property type="entry name" value="SMALLCYTKCXC"/>
</dbReference>
<dbReference type="EMBL" id="JAAGNN010000022">
    <property type="protein sequence ID" value="KAF4074363.1"/>
    <property type="molecule type" value="Genomic_DNA"/>
</dbReference>
<name>A0A7J5ZVD4_AMEME</name>
<dbReference type="AlphaFoldDB" id="A0A7J5ZVD4"/>
<dbReference type="GO" id="GO:0005615">
    <property type="term" value="C:extracellular space"/>
    <property type="evidence" value="ECO:0007669"/>
    <property type="project" value="UniProtKB-KW"/>
</dbReference>
<dbReference type="SUPFAM" id="SSF54117">
    <property type="entry name" value="Interleukin 8-like chemokines"/>
    <property type="match status" value="1"/>
</dbReference>
<dbReference type="InterPro" id="IPR033899">
    <property type="entry name" value="CXC_Chemokine_domain"/>
</dbReference>
<evidence type="ECO:0000259" key="3">
    <source>
        <dbReference type="SMART" id="SM00199"/>
    </source>
</evidence>
<dbReference type="Pfam" id="PF00048">
    <property type="entry name" value="IL8"/>
    <property type="match status" value="1"/>
</dbReference>
<dbReference type="PRINTS" id="PR00436">
    <property type="entry name" value="INTERLEUKIN8"/>
</dbReference>
<dbReference type="GO" id="GO:0008009">
    <property type="term" value="F:chemokine activity"/>
    <property type="evidence" value="ECO:0007669"/>
    <property type="project" value="InterPro"/>
</dbReference>
<feature type="domain" description="Chemokine interleukin-8-like" evidence="3">
    <location>
        <begin position="47"/>
        <end position="109"/>
    </location>
</feature>
<dbReference type="SMART" id="SM00199">
    <property type="entry name" value="SCY"/>
    <property type="match status" value="1"/>
</dbReference>
<sequence length="116" mass="12731">MLQASGRKSPAESSECKIKEKMKSAAVFLAVACLLLAYVQGLPRINSKRCLCQGPVVNAVRLQRVDKIELYPASATCQKVEIIVTLKSGAGQKCLNPESEFTQTYIMKAIKKRNAE</sequence>
<accession>A0A7J5ZVD4</accession>
<evidence type="ECO:0000256" key="2">
    <source>
        <dbReference type="ARBA" id="ARBA00022514"/>
    </source>
</evidence>
<comment type="caution">
    <text evidence="4">The sequence shown here is derived from an EMBL/GenBank/DDBJ whole genome shotgun (WGS) entry which is preliminary data.</text>
</comment>
<evidence type="ECO:0000256" key="1">
    <source>
        <dbReference type="ARBA" id="ARBA00010665"/>
    </source>
</evidence>
<dbReference type="InterPro" id="IPR001811">
    <property type="entry name" value="Chemokine_IL8-like_dom"/>
</dbReference>
<dbReference type="GO" id="GO:0006955">
    <property type="term" value="P:immune response"/>
    <property type="evidence" value="ECO:0007669"/>
    <property type="project" value="InterPro"/>
</dbReference>
<protein>
    <recommendedName>
        <fullName evidence="3">Chemokine interleukin-8-like domain-containing protein</fullName>
    </recommendedName>
</protein>
<dbReference type="Proteomes" id="UP000593565">
    <property type="component" value="Unassembled WGS sequence"/>
</dbReference>
<dbReference type="Gene3D" id="2.40.50.40">
    <property type="match status" value="1"/>
</dbReference>
<proteinExistence type="inferred from homology"/>
<keyword evidence="5" id="KW-1185">Reference proteome</keyword>
<organism evidence="4 5">
    <name type="scientific">Ameiurus melas</name>
    <name type="common">Black bullhead</name>
    <name type="synonym">Silurus melas</name>
    <dbReference type="NCBI Taxonomy" id="219545"/>
    <lineage>
        <taxon>Eukaryota</taxon>
        <taxon>Metazoa</taxon>
        <taxon>Chordata</taxon>
        <taxon>Craniata</taxon>
        <taxon>Vertebrata</taxon>
        <taxon>Euteleostomi</taxon>
        <taxon>Actinopterygii</taxon>
        <taxon>Neopterygii</taxon>
        <taxon>Teleostei</taxon>
        <taxon>Ostariophysi</taxon>
        <taxon>Siluriformes</taxon>
        <taxon>Ictaluridae</taxon>
        <taxon>Ameiurus</taxon>
    </lineage>
</organism>
<comment type="similarity">
    <text evidence="1">Belongs to the intercrine alpha (chemokine CxC) family.</text>
</comment>
<dbReference type="CDD" id="cd00273">
    <property type="entry name" value="Chemokine_CXC"/>
    <property type="match status" value="1"/>
</dbReference>
<dbReference type="InterPro" id="IPR001089">
    <property type="entry name" value="Chemokine_CXC"/>
</dbReference>
<evidence type="ECO:0000313" key="4">
    <source>
        <dbReference type="EMBL" id="KAF4074363.1"/>
    </source>
</evidence>
<evidence type="ECO:0000313" key="5">
    <source>
        <dbReference type="Proteomes" id="UP000593565"/>
    </source>
</evidence>